<reference evidence="2 3" key="1">
    <citation type="submission" date="2019-03" db="EMBL/GenBank/DDBJ databases">
        <title>Genomic Encyclopedia of Archaeal and Bacterial Type Strains, Phase II (KMG-II): from individual species to whole genera.</title>
        <authorList>
            <person name="Goeker M."/>
        </authorList>
    </citation>
    <scope>NUCLEOTIDE SEQUENCE [LARGE SCALE GENOMIC DNA]</scope>
    <source>
        <strain evidence="2 3">RL-C</strain>
    </source>
</reference>
<dbReference type="AlphaFoldDB" id="A0A4R2EW96"/>
<keyword evidence="1" id="KW-0812">Transmembrane</keyword>
<protein>
    <submittedName>
        <fullName evidence="2">CXXC-20-CXXC protein</fullName>
    </submittedName>
</protein>
<dbReference type="EMBL" id="SLWB01000005">
    <property type="protein sequence ID" value="TCN68959.1"/>
    <property type="molecule type" value="Genomic_DNA"/>
</dbReference>
<proteinExistence type="predicted"/>
<keyword evidence="3" id="KW-1185">Reference proteome</keyword>
<keyword evidence="1" id="KW-1133">Transmembrane helix</keyword>
<dbReference type="Proteomes" id="UP000294830">
    <property type="component" value="Unassembled WGS sequence"/>
</dbReference>
<evidence type="ECO:0000313" key="3">
    <source>
        <dbReference type="Proteomes" id="UP000294830"/>
    </source>
</evidence>
<evidence type="ECO:0000256" key="1">
    <source>
        <dbReference type="SAM" id="Phobius"/>
    </source>
</evidence>
<evidence type="ECO:0000313" key="2">
    <source>
        <dbReference type="EMBL" id="TCN68959.1"/>
    </source>
</evidence>
<sequence length="118" mass="13452">MGAVNLINSWNMKSRTCPNCGYKYSLSEYYRKVIFNFSGSTWNCSKCGSELAVNSGKRLILIAVGILPIFFNYFIVEGIMSYLQVSIVLGCIVFGVTFLLWYFFVTSFEGFVLTKERE</sequence>
<accession>A0A4R2EW96</accession>
<feature type="transmembrane region" description="Helical" evidence="1">
    <location>
        <begin position="82"/>
        <end position="105"/>
    </location>
</feature>
<keyword evidence="1" id="KW-0472">Membrane</keyword>
<gene>
    <name evidence="2" type="ORF">CLV25_105161</name>
</gene>
<comment type="caution">
    <text evidence="2">The sequence shown here is derived from an EMBL/GenBank/DDBJ whole genome shotgun (WGS) entry which is preliminary data.</text>
</comment>
<feature type="transmembrane region" description="Helical" evidence="1">
    <location>
        <begin position="59"/>
        <end position="76"/>
    </location>
</feature>
<organism evidence="2 3">
    <name type="scientific">Acetobacteroides hydrogenigenes</name>
    <dbReference type="NCBI Taxonomy" id="979970"/>
    <lineage>
        <taxon>Bacteria</taxon>
        <taxon>Pseudomonadati</taxon>
        <taxon>Bacteroidota</taxon>
        <taxon>Bacteroidia</taxon>
        <taxon>Bacteroidales</taxon>
        <taxon>Rikenellaceae</taxon>
        <taxon>Acetobacteroides</taxon>
    </lineage>
</organism>
<name>A0A4R2EW96_9BACT</name>